<protein>
    <submittedName>
        <fullName evidence="1">Uncharacterized protein</fullName>
    </submittedName>
</protein>
<sequence>MIKAKPPLHMARSADSGAGTCRTFAHVTDRSRAAHASFSSYQQIMRAPKRSSRNNHNSFGAERFYFFFRVRD</sequence>
<organism evidence="1 2">
    <name type="scientific">Eumeta variegata</name>
    <name type="common">Bagworm moth</name>
    <name type="synonym">Eumeta japonica</name>
    <dbReference type="NCBI Taxonomy" id="151549"/>
    <lineage>
        <taxon>Eukaryota</taxon>
        <taxon>Metazoa</taxon>
        <taxon>Ecdysozoa</taxon>
        <taxon>Arthropoda</taxon>
        <taxon>Hexapoda</taxon>
        <taxon>Insecta</taxon>
        <taxon>Pterygota</taxon>
        <taxon>Neoptera</taxon>
        <taxon>Endopterygota</taxon>
        <taxon>Lepidoptera</taxon>
        <taxon>Glossata</taxon>
        <taxon>Ditrysia</taxon>
        <taxon>Tineoidea</taxon>
        <taxon>Psychidae</taxon>
        <taxon>Oiketicinae</taxon>
        <taxon>Eumeta</taxon>
    </lineage>
</organism>
<evidence type="ECO:0000313" key="2">
    <source>
        <dbReference type="Proteomes" id="UP000299102"/>
    </source>
</evidence>
<dbReference type="EMBL" id="BGZK01001353">
    <property type="protein sequence ID" value="GBP77904.1"/>
    <property type="molecule type" value="Genomic_DNA"/>
</dbReference>
<accession>A0A4C1YST5</accession>
<comment type="caution">
    <text evidence="1">The sequence shown here is derived from an EMBL/GenBank/DDBJ whole genome shotgun (WGS) entry which is preliminary data.</text>
</comment>
<reference evidence="1 2" key="1">
    <citation type="journal article" date="2019" name="Commun. Biol.">
        <title>The bagworm genome reveals a unique fibroin gene that provides high tensile strength.</title>
        <authorList>
            <person name="Kono N."/>
            <person name="Nakamura H."/>
            <person name="Ohtoshi R."/>
            <person name="Tomita M."/>
            <person name="Numata K."/>
            <person name="Arakawa K."/>
        </authorList>
    </citation>
    <scope>NUCLEOTIDE SEQUENCE [LARGE SCALE GENOMIC DNA]</scope>
</reference>
<proteinExistence type="predicted"/>
<dbReference type="AlphaFoldDB" id="A0A4C1YST5"/>
<evidence type="ECO:0000313" key="1">
    <source>
        <dbReference type="EMBL" id="GBP77904.1"/>
    </source>
</evidence>
<gene>
    <name evidence="1" type="ORF">EVAR_89557_1</name>
</gene>
<name>A0A4C1YST5_EUMVA</name>
<keyword evidence="2" id="KW-1185">Reference proteome</keyword>
<dbReference type="Proteomes" id="UP000299102">
    <property type="component" value="Unassembled WGS sequence"/>
</dbReference>